<reference evidence="11 12" key="1">
    <citation type="submission" date="2019-03" db="EMBL/GenBank/DDBJ databases">
        <title>Systems level insights into methane cycling in arid and semi-arid ecosystems.</title>
        <authorList>
            <person name="Kalyuzhnaya M."/>
        </authorList>
    </citation>
    <scope>NUCLEOTIDE SEQUENCE [LARGE SCALE GENOMIC DNA]</scope>
    <source>
        <strain evidence="11 12">S-1</strain>
    </source>
</reference>
<evidence type="ECO:0000256" key="7">
    <source>
        <dbReference type="ARBA" id="ARBA00023004"/>
    </source>
</evidence>
<dbReference type="Pfam" id="PF00034">
    <property type="entry name" value="Cytochrom_C"/>
    <property type="match status" value="2"/>
</dbReference>
<keyword evidence="5" id="KW-0574">Periplasm</keyword>
<evidence type="ECO:0000313" key="11">
    <source>
        <dbReference type="EMBL" id="TCV80184.1"/>
    </source>
</evidence>
<feature type="domain" description="Cytochrome c" evidence="10">
    <location>
        <begin position="42"/>
        <end position="120"/>
    </location>
</feature>
<evidence type="ECO:0000256" key="2">
    <source>
        <dbReference type="ARBA" id="ARBA00022448"/>
    </source>
</evidence>
<name>A0ABY2CJJ4_METMH</name>
<dbReference type="PIRSF" id="PIRSF000005">
    <property type="entry name" value="Cytochrome_c4"/>
    <property type="match status" value="1"/>
</dbReference>
<keyword evidence="6" id="KW-0249">Electron transport</keyword>
<keyword evidence="7 8" id="KW-0408">Iron</keyword>
<evidence type="ECO:0000256" key="6">
    <source>
        <dbReference type="ARBA" id="ARBA00022982"/>
    </source>
</evidence>
<evidence type="ECO:0000256" key="3">
    <source>
        <dbReference type="ARBA" id="ARBA00022617"/>
    </source>
</evidence>
<dbReference type="InterPro" id="IPR024167">
    <property type="entry name" value="Cytochrome_c4-like"/>
</dbReference>
<feature type="domain" description="Cytochrome c" evidence="10">
    <location>
        <begin position="136"/>
        <end position="219"/>
    </location>
</feature>
<dbReference type="InterPro" id="IPR050597">
    <property type="entry name" value="Cytochrome_c_Oxidase_Subunit"/>
</dbReference>
<comment type="caution">
    <text evidence="11">The sequence shown here is derived from an EMBL/GenBank/DDBJ whole genome shotgun (WGS) entry which is preliminary data.</text>
</comment>
<proteinExistence type="predicted"/>
<dbReference type="PROSITE" id="PS51007">
    <property type="entry name" value="CYTC"/>
    <property type="match status" value="2"/>
</dbReference>
<gene>
    <name evidence="11" type="ORF">EDE11_11859</name>
</gene>
<dbReference type="Proteomes" id="UP000295649">
    <property type="component" value="Unassembled WGS sequence"/>
</dbReference>
<accession>A0ABY2CJJ4</accession>
<keyword evidence="9" id="KW-0732">Signal</keyword>
<protein>
    <submittedName>
        <fullName evidence="11">Cytochrome c553</fullName>
    </submittedName>
</protein>
<dbReference type="PANTHER" id="PTHR33751:SF9">
    <property type="entry name" value="CYTOCHROME C4"/>
    <property type="match status" value="1"/>
</dbReference>
<sequence>MGGLIMKKLILSAALLLPSAAFAQPSSHVAWTADQLNFVKAGNPQKGEELAKTCSACHGEKGISASAAFPSLAGQLPTYLYKQLQDYADGSRDNAMMSGLAKTLSKQDAADLAVWFGSQAPAFQSRTVMVYEKAEKLVKSGSSERVLPPCEVCHGGDGKGQAVDIPALSGQNADYISATLKAFKDGTRRNDIYSRMRIIAQTLTDEEISELGYYYQNIKK</sequence>
<dbReference type="SUPFAM" id="SSF46626">
    <property type="entry name" value="Cytochrome c"/>
    <property type="match status" value="2"/>
</dbReference>
<dbReference type="InterPro" id="IPR036909">
    <property type="entry name" value="Cyt_c-like_dom_sf"/>
</dbReference>
<organism evidence="11 12">
    <name type="scientific">Methylomonas methanica</name>
    <dbReference type="NCBI Taxonomy" id="421"/>
    <lineage>
        <taxon>Bacteria</taxon>
        <taxon>Pseudomonadati</taxon>
        <taxon>Pseudomonadota</taxon>
        <taxon>Gammaproteobacteria</taxon>
        <taxon>Methylococcales</taxon>
        <taxon>Methylococcaceae</taxon>
        <taxon>Methylomonas</taxon>
    </lineage>
</organism>
<dbReference type="InterPro" id="IPR009056">
    <property type="entry name" value="Cyt_c-like_dom"/>
</dbReference>
<evidence type="ECO:0000256" key="1">
    <source>
        <dbReference type="ARBA" id="ARBA00004418"/>
    </source>
</evidence>
<keyword evidence="2" id="KW-0813">Transport</keyword>
<evidence type="ECO:0000259" key="10">
    <source>
        <dbReference type="PROSITE" id="PS51007"/>
    </source>
</evidence>
<keyword evidence="4 8" id="KW-0479">Metal-binding</keyword>
<evidence type="ECO:0000256" key="4">
    <source>
        <dbReference type="ARBA" id="ARBA00022723"/>
    </source>
</evidence>
<dbReference type="PANTHER" id="PTHR33751">
    <property type="entry name" value="CBB3-TYPE CYTOCHROME C OXIDASE SUBUNIT FIXP"/>
    <property type="match status" value="1"/>
</dbReference>
<keyword evidence="12" id="KW-1185">Reference proteome</keyword>
<evidence type="ECO:0000313" key="12">
    <source>
        <dbReference type="Proteomes" id="UP000295649"/>
    </source>
</evidence>
<dbReference type="EMBL" id="SMCN01000018">
    <property type="protein sequence ID" value="TCV80184.1"/>
    <property type="molecule type" value="Genomic_DNA"/>
</dbReference>
<dbReference type="Gene3D" id="1.10.760.10">
    <property type="entry name" value="Cytochrome c-like domain"/>
    <property type="match status" value="2"/>
</dbReference>
<feature type="chain" id="PRO_5046918008" evidence="9">
    <location>
        <begin position="24"/>
        <end position="220"/>
    </location>
</feature>
<keyword evidence="3 8" id="KW-0349">Heme</keyword>
<evidence type="ECO:0000256" key="8">
    <source>
        <dbReference type="PROSITE-ProRule" id="PRU00433"/>
    </source>
</evidence>
<evidence type="ECO:0000256" key="9">
    <source>
        <dbReference type="SAM" id="SignalP"/>
    </source>
</evidence>
<feature type="signal peptide" evidence="9">
    <location>
        <begin position="1"/>
        <end position="23"/>
    </location>
</feature>
<comment type="subcellular location">
    <subcellularLocation>
        <location evidence="1">Periplasm</location>
    </subcellularLocation>
</comment>
<evidence type="ECO:0000256" key="5">
    <source>
        <dbReference type="ARBA" id="ARBA00022764"/>
    </source>
</evidence>